<accession>A0A191UXS2</accession>
<dbReference type="Proteomes" id="UP000078468">
    <property type="component" value="Chromosome"/>
</dbReference>
<name>A0A191UXS2_9ACTN</name>
<organism evidence="1 2">
    <name type="scientific">Streptomyces parvulus</name>
    <dbReference type="NCBI Taxonomy" id="146923"/>
    <lineage>
        <taxon>Bacteria</taxon>
        <taxon>Bacillati</taxon>
        <taxon>Actinomycetota</taxon>
        <taxon>Actinomycetes</taxon>
        <taxon>Kitasatosporales</taxon>
        <taxon>Streptomycetaceae</taxon>
        <taxon>Streptomyces</taxon>
    </lineage>
</organism>
<dbReference type="EMBL" id="CP015866">
    <property type="protein sequence ID" value="ANJ07483.1"/>
    <property type="molecule type" value="Genomic_DNA"/>
</dbReference>
<gene>
    <name evidence="1" type="ORF">Spa2297_11005</name>
</gene>
<evidence type="ECO:0000313" key="2">
    <source>
        <dbReference type="Proteomes" id="UP000078468"/>
    </source>
</evidence>
<protein>
    <submittedName>
        <fullName evidence="1">Uncharacterized protein</fullName>
    </submittedName>
</protein>
<proteinExistence type="predicted"/>
<evidence type="ECO:0000313" key="1">
    <source>
        <dbReference type="EMBL" id="ANJ07483.1"/>
    </source>
</evidence>
<sequence>MSEPLHRIADAVADVTESDAVAVLTALGLQRDRRQPEKKALRTPLPAPGASSGVSSDVEWV</sequence>
<reference evidence="1 2" key="1">
    <citation type="submission" date="2016-05" db="EMBL/GenBank/DDBJ databases">
        <title>Non-Contiguous Finished Genome Sequence of Streptomyces parvulus 2297 Integrated Site-Specifically with Actinophage R4.</title>
        <authorList>
            <person name="Nishizawa T."/>
            <person name="Miura T."/>
            <person name="Harada C."/>
            <person name="Guo Y."/>
            <person name="Narisawa K."/>
            <person name="Ohta H."/>
            <person name="Takahashi H."/>
            <person name="Shirai M."/>
        </authorList>
    </citation>
    <scope>NUCLEOTIDE SEQUENCE [LARGE SCALE GENOMIC DNA]</scope>
    <source>
        <strain evidence="1 2">2297</strain>
    </source>
</reference>
<dbReference type="KEGG" id="spav:Spa2297_11005"/>
<dbReference type="AlphaFoldDB" id="A0A191UXS2"/>